<dbReference type="CDD" id="cd00195">
    <property type="entry name" value="UBCc_UEV"/>
    <property type="match status" value="1"/>
</dbReference>
<dbReference type="EMBL" id="JAPFFF010000021">
    <property type="protein sequence ID" value="KAK8854167.1"/>
    <property type="molecule type" value="Genomic_DNA"/>
</dbReference>
<feature type="domain" description="UBC core" evidence="1">
    <location>
        <begin position="1"/>
        <end position="82"/>
    </location>
</feature>
<dbReference type="PROSITE" id="PS50127">
    <property type="entry name" value="UBC_2"/>
    <property type="match status" value="1"/>
</dbReference>
<gene>
    <name evidence="2" type="ORF">M9Y10_016724</name>
</gene>
<comment type="caution">
    <text evidence="2">The sequence shown here is derived from an EMBL/GenBank/DDBJ whole genome shotgun (WGS) entry which is preliminary data.</text>
</comment>
<reference evidence="2 3" key="1">
    <citation type="submission" date="2024-04" db="EMBL/GenBank/DDBJ databases">
        <title>Tritrichomonas musculus Genome.</title>
        <authorList>
            <person name="Alves-Ferreira E."/>
            <person name="Grigg M."/>
            <person name="Lorenzi H."/>
            <person name="Galac M."/>
        </authorList>
    </citation>
    <scope>NUCLEOTIDE SEQUENCE [LARGE SCALE GENOMIC DNA]</scope>
    <source>
        <strain evidence="2 3">EAF2021</strain>
    </source>
</reference>
<evidence type="ECO:0000259" key="1">
    <source>
        <dbReference type="PROSITE" id="PS50127"/>
    </source>
</evidence>
<dbReference type="InterPro" id="IPR016135">
    <property type="entry name" value="UBQ-conjugating_enzyme/RWD"/>
</dbReference>
<evidence type="ECO:0000313" key="2">
    <source>
        <dbReference type="EMBL" id="KAK8854167.1"/>
    </source>
</evidence>
<evidence type="ECO:0000313" key="3">
    <source>
        <dbReference type="Proteomes" id="UP001470230"/>
    </source>
</evidence>
<dbReference type="Gene3D" id="3.10.110.10">
    <property type="entry name" value="Ubiquitin Conjugating Enzyme"/>
    <property type="match status" value="1"/>
</dbReference>
<dbReference type="Proteomes" id="UP001470230">
    <property type="component" value="Unassembled WGS sequence"/>
</dbReference>
<sequence length="82" mass="9645">MNELHLAVNINDSKSPLYDPDMKIFAYKSNVDQWRVFITSDEDSFYGEKWWCLHVSFPELYPEQPPTFCFVSVPCHINVSNL</sequence>
<keyword evidence="3" id="KW-1185">Reference proteome</keyword>
<proteinExistence type="predicted"/>
<dbReference type="InterPro" id="IPR000608">
    <property type="entry name" value="UBC"/>
</dbReference>
<dbReference type="Pfam" id="PF00179">
    <property type="entry name" value="UQ_con"/>
    <property type="match status" value="1"/>
</dbReference>
<accession>A0ABR2HWZ8</accession>
<protein>
    <recommendedName>
        <fullName evidence="1">UBC core domain-containing protein</fullName>
    </recommendedName>
</protein>
<dbReference type="SUPFAM" id="SSF54495">
    <property type="entry name" value="UBC-like"/>
    <property type="match status" value="1"/>
</dbReference>
<name>A0ABR2HWZ8_9EUKA</name>
<organism evidence="2 3">
    <name type="scientific">Tritrichomonas musculus</name>
    <dbReference type="NCBI Taxonomy" id="1915356"/>
    <lineage>
        <taxon>Eukaryota</taxon>
        <taxon>Metamonada</taxon>
        <taxon>Parabasalia</taxon>
        <taxon>Tritrichomonadida</taxon>
        <taxon>Tritrichomonadidae</taxon>
        <taxon>Tritrichomonas</taxon>
    </lineage>
</organism>